<sequence length="341" mass="37369">MAFSDFSFLPLLSILALDAIYGFGYRNGFLELMATSYRVRTLSETAEPLQGNMTNTGFDELLGNLIVFYWPVLNGNHPALSLQAFYFSGPIVAVWTVIQVESWQDSSRARWLLSPTFWALLSQVIALGAIVPLWCTIHLWLQPAPRTLSASGAHAVTLLPFCMILGFGIPTLAMILPERWHLHIFTKQTAIAVWQLWPLYVSGLHRVLRATTSPKGTSARQASRHAYIFAFAMAAVSHLVSWTLALGLVPANLLADISPWGANGREVQVASMAEGALWFLQWDHLTGMSGFLLWALHMHLQGPGKESVRTGCWLALKIGALCLVSGPCGAAIGILLQLSDG</sequence>
<name>A0A6J4B822_9EURO</name>
<accession>A0A6J4B822</accession>
<keyword evidence="1" id="KW-0472">Membrane</keyword>
<feature type="transmembrane region" description="Helical" evidence="1">
    <location>
        <begin position="318"/>
        <end position="338"/>
    </location>
</feature>
<evidence type="ECO:0000313" key="2">
    <source>
        <dbReference type="EMBL" id="BBU48130.1"/>
    </source>
</evidence>
<feature type="transmembrane region" description="Helical" evidence="1">
    <location>
        <begin position="79"/>
        <end position="98"/>
    </location>
</feature>
<feature type="transmembrane region" description="Helical" evidence="1">
    <location>
        <begin position="118"/>
        <end position="141"/>
    </location>
</feature>
<evidence type="ECO:0000256" key="1">
    <source>
        <dbReference type="SAM" id="Phobius"/>
    </source>
</evidence>
<protein>
    <submittedName>
        <fullName evidence="2">Uncharacterized protein</fullName>
    </submittedName>
</protein>
<feature type="transmembrane region" description="Helical" evidence="1">
    <location>
        <begin position="275"/>
        <end position="297"/>
    </location>
</feature>
<feature type="transmembrane region" description="Helical" evidence="1">
    <location>
        <begin position="153"/>
        <end position="176"/>
    </location>
</feature>
<dbReference type="EMBL" id="LC517107">
    <property type="protein sequence ID" value="BBU48130.1"/>
    <property type="molecule type" value="Genomic_DNA"/>
</dbReference>
<feature type="transmembrane region" description="Helical" evidence="1">
    <location>
        <begin position="227"/>
        <end position="255"/>
    </location>
</feature>
<reference evidence="2" key="1">
    <citation type="journal article" date="2020" name="Toxins">
        <title>Whole Genome Analysis Revealed the Genes Responsible for Citreoviridin Biosynthesis in Penicillium citreonigrum.</title>
        <authorList>
            <person name="Okano T."/>
            <person name="Kobayashi N."/>
            <person name="Izawa K."/>
            <person name="Yoshinari"/>
            <person name="T"/>
            <person name="Sugita-Konishi Y."/>
        </authorList>
    </citation>
    <scope>NUCLEOTIDE SEQUENCE</scope>
    <source>
        <strain evidence="2">IMI 92228</strain>
    </source>
</reference>
<keyword evidence="1" id="KW-0812">Transmembrane</keyword>
<gene>
    <name evidence="2" type="primary">g1458</name>
</gene>
<dbReference type="AlphaFoldDB" id="A0A6J4B822"/>
<keyword evidence="1" id="KW-1133">Transmembrane helix</keyword>
<proteinExistence type="predicted"/>
<organism evidence="2">
    <name type="scientific">Penicillium citreosulfuratum</name>
    <dbReference type="NCBI Taxonomy" id="1651864"/>
    <lineage>
        <taxon>Eukaryota</taxon>
        <taxon>Fungi</taxon>
        <taxon>Dikarya</taxon>
        <taxon>Ascomycota</taxon>
        <taxon>Pezizomycotina</taxon>
        <taxon>Eurotiomycetes</taxon>
        <taxon>Eurotiomycetidae</taxon>
        <taxon>Eurotiales</taxon>
        <taxon>Aspergillaceae</taxon>
        <taxon>Penicillium</taxon>
    </lineage>
</organism>